<gene>
    <name evidence="2" type="primary">cutC</name>
    <name evidence="3" type="ORF">KEM10_20815</name>
</gene>
<accession>A0ABS5K0P3</accession>
<comment type="caution">
    <text evidence="3">The sequence shown here is derived from an EMBL/GenBank/DDBJ whole genome shotgun (WGS) entry which is preliminary data.</text>
</comment>
<comment type="subcellular location">
    <subcellularLocation>
        <location evidence="2">Cytoplasm</location>
    </subcellularLocation>
</comment>
<dbReference type="SUPFAM" id="SSF110395">
    <property type="entry name" value="CutC-like"/>
    <property type="match status" value="1"/>
</dbReference>
<keyword evidence="4" id="KW-1185">Reference proteome</keyword>
<dbReference type="HAMAP" id="MF_00795">
    <property type="entry name" value="CutC"/>
    <property type="match status" value="1"/>
</dbReference>
<comment type="caution">
    <text evidence="2">Once thought to be involved in copper homeostasis, experiments in E.coli have shown this is not the case.</text>
</comment>
<protein>
    <recommendedName>
        <fullName evidence="2">PF03932 family protein CutC</fullName>
    </recommendedName>
</protein>
<dbReference type="Proteomes" id="UP000708576">
    <property type="component" value="Unassembled WGS sequence"/>
</dbReference>
<evidence type="ECO:0000313" key="3">
    <source>
        <dbReference type="EMBL" id="MBS2100742.1"/>
    </source>
</evidence>
<dbReference type="EMBL" id="JAGUCO010000028">
    <property type="protein sequence ID" value="MBS2100742.1"/>
    <property type="molecule type" value="Genomic_DNA"/>
</dbReference>
<reference evidence="3 4" key="1">
    <citation type="journal article" date="2015" name="Int. J. Syst. Evol. Microbiol.">
        <title>Carboxylicivirga linearis sp. nov., isolated from a sea cucumber culture pond.</title>
        <authorList>
            <person name="Wang F.Q."/>
            <person name="Zhou Y.X."/>
            <person name="Lin X.Z."/>
            <person name="Chen G.J."/>
            <person name="Du Z.J."/>
        </authorList>
    </citation>
    <scope>NUCLEOTIDE SEQUENCE [LARGE SCALE GENOMIC DNA]</scope>
    <source>
        <strain evidence="3 4">FB218</strain>
    </source>
</reference>
<name>A0ABS5K0P3_9BACT</name>
<keyword evidence="2" id="KW-0963">Cytoplasm</keyword>
<evidence type="ECO:0000256" key="1">
    <source>
        <dbReference type="ARBA" id="ARBA00007768"/>
    </source>
</evidence>
<evidence type="ECO:0000313" key="4">
    <source>
        <dbReference type="Proteomes" id="UP000708576"/>
    </source>
</evidence>
<dbReference type="PANTHER" id="PTHR12598">
    <property type="entry name" value="COPPER HOMEOSTASIS PROTEIN CUTC"/>
    <property type="match status" value="1"/>
</dbReference>
<proteinExistence type="inferred from homology"/>
<sequence length="251" mass="27627">MYKLEVSTYSIEGVKEALKLGADRLELCSNVKEGGTTPSFGFVKAALKTGHPNVFIIVRPRGGDFLYTDDEFDIIKKDIIEAKKMGVHGVVSGILNADGTIDKPRTRQLIELAAPMKFTFHRAFDMTCDYKKALADLIDLGVDTVLTSGTKNTAIEGKEIIKELVELAQGKINVLVGSGVNPSNMEELQQSTNAQEYHMSAIKMVKSKMEFFNPNLNMGNVDSDEYMKQTVDADKIAKAVEVIKKLNKLGC</sequence>
<evidence type="ECO:0000256" key="2">
    <source>
        <dbReference type="HAMAP-Rule" id="MF_00795"/>
    </source>
</evidence>
<organism evidence="3 4">
    <name type="scientific">Carboxylicivirga linearis</name>
    <dbReference type="NCBI Taxonomy" id="1628157"/>
    <lineage>
        <taxon>Bacteria</taxon>
        <taxon>Pseudomonadati</taxon>
        <taxon>Bacteroidota</taxon>
        <taxon>Bacteroidia</taxon>
        <taxon>Marinilabiliales</taxon>
        <taxon>Marinilabiliaceae</taxon>
        <taxon>Carboxylicivirga</taxon>
    </lineage>
</organism>
<dbReference type="InterPro" id="IPR005627">
    <property type="entry name" value="CutC-like"/>
</dbReference>
<comment type="similarity">
    <text evidence="1 2">Belongs to the CutC family.</text>
</comment>
<dbReference type="Pfam" id="PF03932">
    <property type="entry name" value="CutC"/>
    <property type="match status" value="1"/>
</dbReference>
<dbReference type="InterPro" id="IPR036822">
    <property type="entry name" value="CutC-like_dom_sf"/>
</dbReference>
<dbReference type="CDD" id="cd00945">
    <property type="entry name" value="Aldolase_Class_I"/>
    <property type="match status" value="1"/>
</dbReference>
<dbReference type="PANTHER" id="PTHR12598:SF0">
    <property type="entry name" value="COPPER HOMEOSTASIS PROTEIN CUTC HOMOLOG"/>
    <property type="match status" value="1"/>
</dbReference>
<dbReference type="RefSeq" id="WP_212219183.1">
    <property type="nucleotide sequence ID" value="NZ_JAGUCO010000028.1"/>
</dbReference>
<dbReference type="Gene3D" id="3.20.20.380">
    <property type="entry name" value="Copper homeostasis (CutC) domain"/>
    <property type="match status" value="1"/>
</dbReference>